<dbReference type="Proteomes" id="UP001139488">
    <property type="component" value="Unassembled WGS sequence"/>
</dbReference>
<dbReference type="PROSITE" id="PS50932">
    <property type="entry name" value="HTH_LACI_2"/>
    <property type="match status" value="1"/>
</dbReference>
<evidence type="ECO:0000256" key="1">
    <source>
        <dbReference type="ARBA" id="ARBA00023015"/>
    </source>
</evidence>
<dbReference type="Pfam" id="PF13377">
    <property type="entry name" value="Peripla_BP_3"/>
    <property type="match status" value="1"/>
</dbReference>
<evidence type="ECO:0000256" key="3">
    <source>
        <dbReference type="ARBA" id="ARBA00023163"/>
    </source>
</evidence>
<dbReference type="InterPro" id="IPR010982">
    <property type="entry name" value="Lambda_DNA-bd_dom_sf"/>
</dbReference>
<sequence>MVIQVRKKPTLKTVAAHLGVSTATVSNAFNRPTQLSKSLREKILAECEMLGYSGPSITARSLRTGKTGVIGVLLADCLAYSFTDPVATLFLGGISDTLDEAHVNMLLLPSNKENYQNTQVESIPDSFIVYGKPADSSVIEFIQRQHKPIVTVDFLLDDCPSINIDNQRASYDIAMHAIESKHDNVLILGLRLEPSASLSLANMDNLYNCNESISRCRFDGYVQALKERDIPLNPDNVWQIHDLDVSTLKTMLRGALTAPKKVDVLLCMSDKIALAAMEVAHELNIELSNSLKIVGFDGIPKSQEAGLTTVEQPIFQKGQVAARMALGQIPYESIELDTQLIIRSSS</sequence>
<dbReference type="GO" id="GO:0000976">
    <property type="term" value="F:transcription cis-regulatory region binding"/>
    <property type="evidence" value="ECO:0007669"/>
    <property type="project" value="TreeGrafter"/>
</dbReference>
<dbReference type="SUPFAM" id="SSF53822">
    <property type="entry name" value="Periplasmic binding protein-like I"/>
    <property type="match status" value="1"/>
</dbReference>
<reference evidence="5" key="1">
    <citation type="submission" date="2021-11" db="EMBL/GenBank/DDBJ databases">
        <title>Vibrio ZSDE26 sp. nov. and Vibrio ZSDZ34 sp. nov., isolated from coastal seawater in Qingdao.</title>
        <authorList>
            <person name="Zhang P."/>
        </authorList>
    </citation>
    <scope>NUCLEOTIDE SEQUENCE</scope>
    <source>
        <strain evidence="5">ZSDZ34</strain>
    </source>
</reference>
<dbReference type="RefSeq" id="WP_244355499.1">
    <property type="nucleotide sequence ID" value="NZ_JAJNNZ010000003.1"/>
</dbReference>
<name>A0A9X2AXY7_9VIBR</name>
<dbReference type="PANTHER" id="PTHR30146">
    <property type="entry name" value="LACI-RELATED TRANSCRIPTIONAL REPRESSOR"/>
    <property type="match status" value="1"/>
</dbReference>
<dbReference type="GO" id="GO:0003700">
    <property type="term" value="F:DNA-binding transcription factor activity"/>
    <property type="evidence" value="ECO:0007669"/>
    <property type="project" value="TreeGrafter"/>
</dbReference>
<keyword evidence="1" id="KW-0805">Transcription regulation</keyword>
<evidence type="ECO:0000313" key="6">
    <source>
        <dbReference type="Proteomes" id="UP001139488"/>
    </source>
</evidence>
<gene>
    <name evidence="5" type="ORF">LNL84_04595</name>
</gene>
<evidence type="ECO:0000259" key="4">
    <source>
        <dbReference type="PROSITE" id="PS50932"/>
    </source>
</evidence>
<protein>
    <submittedName>
        <fullName evidence="5">LacI family DNA-binding transcriptional regulator</fullName>
    </submittedName>
</protein>
<dbReference type="EMBL" id="JAJNNZ010000003">
    <property type="protein sequence ID" value="MCJ2376107.1"/>
    <property type="molecule type" value="Genomic_DNA"/>
</dbReference>
<organism evidence="5 6">
    <name type="scientific">Vibrio gelatinilyticus</name>
    <dbReference type="NCBI Taxonomy" id="2893468"/>
    <lineage>
        <taxon>Bacteria</taxon>
        <taxon>Pseudomonadati</taxon>
        <taxon>Pseudomonadota</taxon>
        <taxon>Gammaproteobacteria</taxon>
        <taxon>Vibrionales</taxon>
        <taxon>Vibrionaceae</taxon>
        <taxon>Vibrio</taxon>
    </lineage>
</organism>
<keyword evidence="3" id="KW-0804">Transcription</keyword>
<dbReference type="Gene3D" id="1.10.260.40">
    <property type="entry name" value="lambda repressor-like DNA-binding domains"/>
    <property type="match status" value="1"/>
</dbReference>
<dbReference type="Gene3D" id="3.40.50.2300">
    <property type="match status" value="2"/>
</dbReference>
<evidence type="ECO:0000256" key="2">
    <source>
        <dbReference type="ARBA" id="ARBA00023125"/>
    </source>
</evidence>
<dbReference type="InterPro" id="IPR028082">
    <property type="entry name" value="Peripla_BP_I"/>
</dbReference>
<dbReference type="InterPro" id="IPR000843">
    <property type="entry name" value="HTH_LacI"/>
</dbReference>
<dbReference type="CDD" id="cd06279">
    <property type="entry name" value="PBP1_LacI-like"/>
    <property type="match status" value="1"/>
</dbReference>
<feature type="domain" description="HTH lacI-type" evidence="4">
    <location>
        <begin position="9"/>
        <end position="64"/>
    </location>
</feature>
<evidence type="ECO:0000313" key="5">
    <source>
        <dbReference type="EMBL" id="MCJ2376107.1"/>
    </source>
</evidence>
<proteinExistence type="predicted"/>
<accession>A0A9X2AXY7</accession>
<dbReference type="CDD" id="cd01392">
    <property type="entry name" value="HTH_LacI"/>
    <property type="match status" value="1"/>
</dbReference>
<dbReference type="AlphaFoldDB" id="A0A9X2AXY7"/>
<keyword evidence="2 5" id="KW-0238">DNA-binding</keyword>
<dbReference type="Pfam" id="PF00356">
    <property type="entry name" value="LacI"/>
    <property type="match status" value="1"/>
</dbReference>
<dbReference type="PANTHER" id="PTHR30146:SF138">
    <property type="entry name" value="TRANSCRIPTIONAL REGULATORY PROTEIN"/>
    <property type="match status" value="1"/>
</dbReference>
<keyword evidence="6" id="KW-1185">Reference proteome</keyword>
<dbReference type="SUPFAM" id="SSF47413">
    <property type="entry name" value="lambda repressor-like DNA-binding domains"/>
    <property type="match status" value="1"/>
</dbReference>
<comment type="caution">
    <text evidence="5">The sequence shown here is derived from an EMBL/GenBank/DDBJ whole genome shotgun (WGS) entry which is preliminary data.</text>
</comment>
<dbReference type="InterPro" id="IPR046335">
    <property type="entry name" value="LacI/GalR-like_sensor"/>
</dbReference>
<dbReference type="SMART" id="SM00354">
    <property type="entry name" value="HTH_LACI"/>
    <property type="match status" value="1"/>
</dbReference>